<reference evidence="3" key="1">
    <citation type="journal article" date="2019" name="Int. J. Syst. Evol. Microbiol.">
        <title>The Global Catalogue of Microorganisms (GCM) 10K type strain sequencing project: providing services to taxonomists for standard genome sequencing and annotation.</title>
        <authorList>
            <consortium name="The Broad Institute Genomics Platform"/>
            <consortium name="The Broad Institute Genome Sequencing Center for Infectious Disease"/>
            <person name="Wu L."/>
            <person name="Ma J."/>
        </authorList>
    </citation>
    <scope>NUCLEOTIDE SEQUENCE [LARGE SCALE GENOMIC DNA]</scope>
    <source>
        <strain evidence="3">FCH27</strain>
    </source>
</reference>
<dbReference type="Pfam" id="PF00753">
    <property type="entry name" value="Lactamase_B"/>
    <property type="match status" value="1"/>
</dbReference>
<evidence type="ECO:0000259" key="1">
    <source>
        <dbReference type="SMART" id="SM00849"/>
    </source>
</evidence>
<comment type="caution">
    <text evidence="2">The sequence shown here is derived from an EMBL/GenBank/DDBJ whole genome shotgun (WGS) entry which is preliminary data.</text>
</comment>
<accession>A0ABW2N1V7</accession>
<gene>
    <name evidence="2" type="ORF">ACFQO6_09130</name>
</gene>
<keyword evidence="2" id="KW-0378">Hydrolase</keyword>
<dbReference type="SMART" id="SM00849">
    <property type="entry name" value="Lactamase_B"/>
    <property type="match status" value="1"/>
</dbReference>
<dbReference type="InterPro" id="IPR036866">
    <property type="entry name" value="RibonucZ/Hydroxyglut_hydro"/>
</dbReference>
<evidence type="ECO:0000313" key="3">
    <source>
        <dbReference type="Proteomes" id="UP001596524"/>
    </source>
</evidence>
<name>A0ABW2N1V7_9ACTN</name>
<dbReference type="GO" id="GO:0016787">
    <property type="term" value="F:hydrolase activity"/>
    <property type="evidence" value="ECO:0007669"/>
    <property type="project" value="UniProtKB-KW"/>
</dbReference>
<dbReference type="PANTHER" id="PTHR23131">
    <property type="entry name" value="ENDORIBONUCLEASE LACTB2"/>
    <property type="match status" value="1"/>
</dbReference>
<dbReference type="EC" id="3.-.-.-" evidence="2"/>
<proteinExistence type="predicted"/>
<dbReference type="Gene3D" id="1.10.10.10">
    <property type="entry name" value="Winged helix-like DNA-binding domain superfamily/Winged helix DNA-binding domain"/>
    <property type="match status" value="1"/>
</dbReference>
<keyword evidence="3" id="KW-1185">Reference proteome</keyword>
<dbReference type="Gene3D" id="3.60.15.10">
    <property type="entry name" value="Ribonuclease Z/Hydroxyacylglutathione hydrolase-like"/>
    <property type="match status" value="1"/>
</dbReference>
<protein>
    <submittedName>
        <fullName evidence="2">MBL fold metallo-hydrolase</fullName>
        <ecNumber evidence="2">3.-.-.-</ecNumber>
    </submittedName>
</protein>
<dbReference type="InterPro" id="IPR050662">
    <property type="entry name" value="Sec-metab_biosynth-thioest"/>
</dbReference>
<feature type="domain" description="Metallo-beta-lactamase" evidence="1">
    <location>
        <begin position="30"/>
        <end position="242"/>
    </location>
</feature>
<dbReference type="Proteomes" id="UP001596524">
    <property type="component" value="Unassembled WGS sequence"/>
</dbReference>
<dbReference type="InterPro" id="IPR036388">
    <property type="entry name" value="WH-like_DNA-bd_sf"/>
</dbReference>
<dbReference type="PANTHER" id="PTHR23131:SF4">
    <property type="entry name" value="METALLO-BETA-LACTAMASE SUPERFAMILY POTEIN"/>
    <property type="match status" value="1"/>
</dbReference>
<evidence type="ECO:0000313" key="2">
    <source>
        <dbReference type="EMBL" id="MFC7360429.1"/>
    </source>
</evidence>
<dbReference type="SUPFAM" id="SSF56281">
    <property type="entry name" value="Metallo-hydrolase/oxidoreductase"/>
    <property type="match status" value="1"/>
</dbReference>
<dbReference type="InterPro" id="IPR001279">
    <property type="entry name" value="Metallo-B-lactamas"/>
</dbReference>
<dbReference type="RefSeq" id="WP_255891696.1">
    <property type="nucleotide sequence ID" value="NZ_JAFMZM010000005.1"/>
</dbReference>
<dbReference type="EMBL" id="JBHTCH010000012">
    <property type="protein sequence ID" value="MFC7360429.1"/>
    <property type="molecule type" value="Genomic_DNA"/>
</dbReference>
<organism evidence="2 3">
    <name type="scientific">Nocardioides astragali</name>
    <dbReference type="NCBI Taxonomy" id="1776736"/>
    <lineage>
        <taxon>Bacteria</taxon>
        <taxon>Bacillati</taxon>
        <taxon>Actinomycetota</taxon>
        <taxon>Actinomycetes</taxon>
        <taxon>Propionibacteriales</taxon>
        <taxon>Nocardioidaceae</taxon>
        <taxon>Nocardioides</taxon>
    </lineage>
</organism>
<sequence>MVDWDEPGAHEVADGVFRVPLRLPNDGLHAVNVYAMETGEGLALVDGGWRTSTGLEELSSALASVGHDVTSIHDIYVTHVHRDHYTLAVELRRHFGTRVHLGRDEAPGLHELLEIATNVPITALRQLRRSGEEDLAAVVRVMTESEEFDADGWEKPDSWLDPGELAVGTRTLDAVATPGHTKGHLVYHDLDARILFSGDHLLPTITPSIGFELGDWELPLANYLSSLESTLARPDALLLPAHGAPGRTAHARATELLEHHDLRLAATVRVLDELGEVVAGRVARALTWTRRHRRFDELDSFNQMIATCETIAHLDVLVDRGQAQVQDDPDGALFSLV</sequence>